<accession>A0A1H7D450</accession>
<dbReference type="PANTHER" id="PTHR43081">
    <property type="entry name" value="ADENYLATE CYCLASE, TERMINAL-DIFFERENTIATION SPECIFIC-RELATED"/>
    <property type="match status" value="1"/>
</dbReference>
<reference evidence="2 3" key="1">
    <citation type="submission" date="2016-10" db="EMBL/GenBank/DDBJ databases">
        <authorList>
            <person name="de Groot N.N."/>
        </authorList>
    </citation>
    <scope>NUCLEOTIDE SEQUENCE [LARGE SCALE GENOMIC DNA]</scope>
    <source>
        <strain evidence="2 3">DSM 29340</strain>
    </source>
</reference>
<dbReference type="InterPro" id="IPR011990">
    <property type="entry name" value="TPR-like_helical_dom_sf"/>
</dbReference>
<dbReference type="GO" id="GO:0035556">
    <property type="term" value="P:intracellular signal transduction"/>
    <property type="evidence" value="ECO:0007669"/>
    <property type="project" value="InterPro"/>
</dbReference>
<keyword evidence="3" id="KW-1185">Reference proteome</keyword>
<dbReference type="Gene3D" id="1.25.40.10">
    <property type="entry name" value="Tetratricopeptide repeat domain"/>
    <property type="match status" value="1"/>
</dbReference>
<organism evidence="2 3">
    <name type="scientific">Cribrihabitans marinus</name>
    <dbReference type="NCBI Taxonomy" id="1227549"/>
    <lineage>
        <taxon>Bacteria</taxon>
        <taxon>Pseudomonadati</taxon>
        <taxon>Pseudomonadota</taxon>
        <taxon>Alphaproteobacteria</taxon>
        <taxon>Rhodobacterales</taxon>
        <taxon>Paracoccaceae</taxon>
        <taxon>Cribrihabitans</taxon>
    </lineage>
</organism>
<dbReference type="SUPFAM" id="SSF48452">
    <property type="entry name" value="TPR-like"/>
    <property type="match status" value="1"/>
</dbReference>
<dbReference type="Gene3D" id="3.30.70.1230">
    <property type="entry name" value="Nucleotide cyclase"/>
    <property type="match status" value="1"/>
</dbReference>
<dbReference type="RefSeq" id="WP_092368898.1">
    <property type="nucleotide sequence ID" value="NZ_BMGV01000009.1"/>
</dbReference>
<dbReference type="InterPro" id="IPR050697">
    <property type="entry name" value="Adenylyl/Guanylyl_Cyclase_3/4"/>
</dbReference>
<dbReference type="Gene3D" id="3.40.50.10610">
    <property type="entry name" value="ABC-type transport auxiliary lipoprotein component"/>
    <property type="match status" value="1"/>
</dbReference>
<evidence type="ECO:0000313" key="3">
    <source>
        <dbReference type="Proteomes" id="UP000199379"/>
    </source>
</evidence>
<dbReference type="PROSITE" id="PS50125">
    <property type="entry name" value="GUANYLATE_CYCLASE_2"/>
    <property type="match status" value="1"/>
</dbReference>
<dbReference type="CDD" id="cd07302">
    <property type="entry name" value="CHD"/>
    <property type="match status" value="1"/>
</dbReference>
<dbReference type="EMBL" id="FNYD01000009">
    <property type="protein sequence ID" value="SEJ93890.1"/>
    <property type="molecule type" value="Genomic_DNA"/>
</dbReference>
<name>A0A1H7D450_9RHOB</name>
<gene>
    <name evidence="2" type="ORF">SAMN05444007_10921</name>
</gene>
<dbReference type="GO" id="GO:0004016">
    <property type="term" value="F:adenylate cyclase activity"/>
    <property type="evidence" value="ECO:0007669"/>
    <property type="project" value="UniProtKB-ARBA"/>
</dbReference>
<protein>
    <submittedName>
        <fullName evidence="2">TolB amino-terminal domain-containing protein</fullName>
    </submittedName>
</protein>
<dbReference type="InterPro" id="IPR001054">
    <property type="entry name" value="A/G_cyclase"/>
</dbReference>
<sequence length="584" mass="64539">MERKLAALMVADFVDSTGQMASDEEAAITRISDALSLVRDCVTRNGGRVFSTAGDALLAEFPSPVGALRSAIDARARLGGLPVPCHRKMRFGLHVADVVTDGSDLKGDGVNLAARIQSAADPGEIDVSEQLHAHVQRVSPCSFSDLGPQDLRGMPDPVRVFRVDSTVDRHVYQVAPTVAEPRQRIRPNSVAVLPFRTAGDEDDDQRFLSEGLTDDLVHELGQFRSLFVSSRTASHTLDGQDPIEIGKSLGVKFLLTGSLRKHGDRVRLNISLSETATGALVWSERIQSGFDEILVAMDELTARVAATVSGRIDNQETRASRVARPENMSAYEFYLRGLWHHRLSGIDQSHVNRAIDWFHKAQTADPNFARPFAMEVCAWSYRPDFDLRQAEMLLNRAMELDPADPELHRIFGVLMIKLHRDHDASRRHHERAMSLAPNDAYIIGRCAAFYSFVGEPERALDLLERAEALDPFLPVWIAEERICALYVQGRYDEVGAAARNLPFQTRRTRCYRAAARVAQGDEDRARAIIAEALTDDPSLSVEYVVSQELFSDAAVLDRLIGRLRHAGLPAPPQQGAVETAAAIN</sequence>
<dbReference type="GO" id="GO:0006171">
    <property type="term" value="P:cAMP biosynthetic process"/>
    <property type="evidence" value="ECO:0007669"/>
    <property type="project" value="TreeGrafter"/>
</dbReference>
<dbReference type="STRING" id="1227549.SAMN05444007_10921"/>
<dbReference type="PANTHER" id="PTHR43081:SF19">
    <property type="entry name" value="PH-SENSITIVE ADENYLATE CYCLASE RV1264"/>
    <property type="match status" value="1"/>
</dbReference>
<evidence type="ECO:0000259" key="1">
    <source>
        <dbReference type="PROSITE" id="PS50125"/>
    </source>
</evidence>
<dbReference type="Proteomes" id="UP000199379">
    <property type="component" value="Unassembled WGS sequence"/>
</dbReference>
<evidence type="ECO:0000313" key="2">
    <source>
        <dbReference type="EMBL" id="SEJ93890.1"/>
    </source>
</evidence>
<dbReference type="OrthoDB" id="54411at2"/>
<proteinExistence type="predicted"/>
<dbReference type="AlphaFoldDB" id="A0A1H7D450"/>
<dbReference type="SUPFAM" id="SSF55073">
    <property type="entry name" value="Nucleotide cyclase"/>
    <property type="match status" value="1"/>
</dbReference>
<dbReference type="InterPro" id="IPR029787">
    <property type="entry name" value="Nucleotide_cyclase"/>
</dbReference>
<feature type="domain" description="Guanylate cyclase" evidence="1">
    <location>
        <begin position="7"/>
        <end position="117"/>
    </location>
</feature>